<feature type="compositionally biased region" description="Basic and acidic residues" evidence="1">
    <location>
        <begin position="17"/>
        <end position="55"/>
    </location>
</feature>
<comment type="caution">
    <text evidence="2">The sequence shown here is derived from an EMBL/GenBank/DDBJ whole genome shotgun (WGS) entry which is preliminary data.</text>
</comment>
<gene>
    <name evidence="2" type="ORF">LARSCL_LOCUS11636</name>
</gene>
<dbReference type="Proteomes" id="UP001497382">
    <property type="component" value="Unassembled WGS sequence"/>
</dbReference>
<name>A0AAV2ADD4_9ARAC</name>
<evidence type="ECO:0000256" key="1">
    <source>
        <dbReference type="SAM" id="MobiDB-lite"/>
    </source>
</evidence>
<evidence type="ECO:0000313" key="3">
    <source>
        <dbReference type="Proteomes" id="UP001497382"/>
    </source>
</evidence>
<protein>
    <submittedName>
        <fullName evidence="2">Uncharacterized protein</fullName>
    </submittedName>
</protein>
<dbReference type="AlphaFoldDB" id="A0AAV2ADD4"/>
<feature type="compositionally biased region" description="Polar residues" evidence="1">
    <location>
        <begin position="83"/>
        <end position="94"/>
    </location>
</feature>
<feature type="compositionally biased region" description="Polar residues" evidence="1">
    <location>
        <begin position="135"/>
        <end position="153"/>
    </location>
</feature>
<sequence length="319" mass="36088">MDDDSMNIEKNSASASKESEQFSSQKEEESAKEVKQLSHKHSDLSHGGEFSRLEESSETASEQGSIKLVHFHQTTKESESLESENVTSRSPSTIRTKRRERHIEVARVKRHKSHHSIFDRKIGDKPGISADPDTSGRTTTENILVRPSTSVVANRSYDSREPQRSSTSTNSTPRFIILCAKVSRKEQQYLNSMKKSVFPAALFTLKQDRATGMEHMSAGNICPLHSCEQIRQIERDENISQSERISDQLQMYITYRPSELDGFRLILQEQKVESILVSKDGKKIRTGQMIIGHPASFSTSLYSNIREVKVTVSSRVNEN</sequence>
<accession>A0AAV2ADD4</accession>
<feature type="non-terminal residue" evidence="2">
    <location>
        <position position="319"/>
    </location>
</feature>
<reference evidence="2 3" key="1">
    <citation type="submission" date="2024-04" db="EMBL/GenBank/DDBJ databases">
        <authorList>
            <person name="Rising A."/>
            <person name="Reimegard J."/>
            <person name="Sonavane S."/>
            <person name="Akerstrom W."/>
            <person name="Nylinder S."/>
            <person name="Hedman E."/>
            <person name="Kallberg Y."/>
        </authorList>
    </citation>
    <scope>NUCLEOTIDE SEQUENCE [LARGE SCALE GENOMIC DNA]</scope>
</reference>
<dbReference type="EMBL" id="CAXIEN010000145">
    <property type="protein sequence ID" value="CAL1281571.1"/>
    <property type="molecule type" value="Genomic_DNA"/>
</dbReference>
<keyword evidence="3" id="KW-1185">Reference proteome</keyword>
<evidence type="ECO:0000313" key="2">
    <source>
        <dbReference type="EMBL" id="CAL1281571.1"/>
    </source>
</evidence>
<proteinExistence type="predicted"/>
<organism evidence="2 3">
    <name type="scientific">Larinioides sclopetarius</name>
    <dbReference type="NCBI Taxonomy" id="280406"/>
    <lineage>
        <taxon>Eukaryota</taxon>
        <taxon>Metazoa</taxon>
        <taxon>Ecdysozoa</taxon>
        <taxon>Arthropoda</taxon>
        <taxon>Chelicerata</taxon>
        <taxon>Arachnida</taxon>
        <taxon>Araneae</taxon>
        <taxon>Araneomorphae</taxon>
        <taxon>Entelegynae</taxon>
        <taxon>Araneoidea</taxon>
        <taxon>Araneidae</taxon>
        <taxon>Larinioides</taxon>
    </lineage>
</organism>
<feature type="region of interest" description="Disordered" evidence="1">
    <location>
        <begin position="1"/>
        <end position="170"/>
    </location>
</feature>